<protein>
    <submittedName>
        <fullName evidence="2">MerR family transcriptional regulator</fullName>
    </submittedName>
</protein>
<evidence type="ECO:0000256" key="1">
    <source>
        <dbReference type="SAM" id="MobiDB-lite"/>
    </source>
</evidence>
<dbReference type="Proteomes" id="UP000494322">
    <property type="component" value="Unassembled WGS sequence"/>
</dbReference>
<organism evidence="2 3">
    <name type="scientific">Burkholderia cenocepacia</name>
    <dbReference type="NCBI Taxonomy" id="95486"/>
    <lineage>
        <taxon>Bacteria</taxon>
        <taxon>Pseudomonadati</taxon>
        <taxon>Pseudomonadota</taxon>
        <taxon>Betaproteobacteria</taxon>
        <taxon>Burkholderiales</taxon>
        <taxon>Burkholderiaceae</taxon>
        <taxon>Burkholderia</taxon>
        <taxon>Burkholderia cepacia complex</taxon>
    </lineage>
</organism>
<sequence length="261" mass="28003">MPTRNHDIKPRRFPACPASLTARVSVAPARSPSHHVGAAPNRPIASRLRVAAQQRGQRCRRRSPQLTDRCASASLNGALPERRSNTVAARACPTLLVTGGLTASDETIEQFGLHVSERVESVSRALVQPSLAVDALIAEVSSLHMDLAIQFVSLAQARRVRAAAIIYAYGSAQALSLIRLAGFHLFHSVGGRIDQTYVLTQLQQSAAVMLAAKPTANDPMLRFRRDVGGWAPATPVGPSCGIRTGSPVTLPGRHARPRARR</sequence>
<dbReference type="AlphaFoldDB" id="A0A6J5JU40"/>
<evidence type="ECO:0000313" key="3">
    <source>
        <dbReference type="Proteomes" id="UP000494322"/>
    </source>
</evidence>
<name>A0A6J5JU40_9BURK</name>
<dbReference type="EMBL" id="CABWIK020000074">
    <property type="protein sequence ID" value="CAB3975482.1"/>
    <property type="molecule type" value="Genomic_DNA"/>
</dbReference>
<feature type="region of interest" description="Disordered" evidence="1">
    <location>
        <begin position="241"/>
        <end position="261"/>
    </location>
</feature>
<accession>A0A6J5JU40</accession>
<gene>
    <name evidence="2" type="ORF">BCO9919_06842</name>
</gene>
<proteinExistence type="predicted"/>
<evidence type="ECO:0000313" key="2">
    <source>
        <dbReference type="EMBL" id="CAB3975482.1"/>
    </source>
</evidence>
<reference evidence="2 3" key="1">
    <citation type="submission" date="2020-04" db="EMBL/GenBank/DDBJ databases">
        <authorList>
            <person name="Depoorter E."/>
        </authorList>
    </citation>
    <scope>NUCLEOTIDE SEQUENCE [LARGE SCALE GENOMIC DNA]</scope>
    <source>
        <strain evidence="2 3">BCC0132</strain>
    </source>
</reference>